<name>A0ACC3CVR1_9PEZI</name>
<evidence type="ECO:0000313" key="2">
    <source>
        <dbReference type="Proteomes" id="UP001186974"/>
    </source>
</evidence>
<comment type="caution">
    <text evidence="1">The sequence shown here is derived from an EMBL/GenBank/DDBJ whole genome shotgun (WGS) entry which is preliminary data.</text>
</comment>
<evidence type="ECO:0000313" key="1">
    <source>
        <dbReference type="EMBL" id="KAK3045252.1"/>
    </source>
</evidence>
<organism evidence="1 2">
    <name type="scientific">Coniosporium uncinatum</name>
    <dbReference type="NCBI Taxonomy" id="93489"/>
    <lineage>
        <taxon>Eukaryota</taxon>
        <taxon>Fungi</taxon>
        <taxon>Dikarya</taxon>
        <taxon>Ascomycota</taxon>
        <taxon>Pezizomycotina</taxon>
        <taxon>Dothideomycetes</taxon>
        <taxon>Dothideomycetes incertae sedis</taxon>
        <taxon>Coniosporium</taxon>
    </lineage>
</organism>
<proteinExistence type="predicted"/>
<protein>
    <submittedName>
        <fullName evidence="1">Uncharacterized protein</fullName>
    </submittedName>
</protein>
<dbReference type="EMBL" id="JAWDJW010010841">
    <property type="protein sequence ID" value="KAK3045252.1"/>
    <property type="molecule type" value="Genomic_DNA"/>
</dbReference>
<accession>A0ACC3CVR1</accession>
<keyword evidence="2" id="KW-1185">Reference proteome</keyword>
<gene>
    <name evidence="1" type="ORF">LTS18_014220</name>
</gene>
<sequence>MIPVAIEHLLDARSASFDSDDSDVTELLKAFSLDAYEGLDAWVRRDDIRLADEGRKEAGLPPTPFADPASWEHRVCMFHIYNSNDGKTRKSCVEKAEGVLRKMGIHPDMLKRPVQKSSNQVQEGVDHEWNKPTDLNH</sequence>
<reference evidence="1" key="1">
    <citation type="submission" date="2024-09" db="EMBL/GenBank/DDBJ databases">
        <title>Black Yeasts Isolated from many extreme environments.</title>
        <authorList>
            <person name="Coleine C."/>
            <person name="Stajich J.E."/>
            <person name="Selbmann L."/>
        </authorList>
    </citation>
    <scope>NUCLEOTIDE SEQUENCE</scope>
    <source>
        <strain evidence="1">CCFEE 5737</strain>
    </source>
</reference>
<dbReference type="Proteomes" id="UP001186974">
    <property type="component" value="Unassembled WGS sequence"/>
</dbReference>